<proteinExistence type="predicted"/>
<accession>A0ABP0X8S4</accession>
<organism evidence="2 3">
    <name type="scientific">Sphagnum jensenii</name>
    <dbReference type="NCBI Taxonomy" id="128206"/>
    <lineage>
        <taxon>Eukaryota</taxon>
        <taxon>Viridiplantae</taxon>
        <taxon>Streptophyta</taxon>
        <taxon>Embryophyta</taxon>
        <taxon>Bryophyta</taxon>
        <taxon>Sphagnophytina</taxon>
        <taxon>Sphagnopsida</taxon>
        <taxon>Sphagnales</taxon>
        <taxon>Sphagnaceae</taxon>
        <taxon>Sphagnum</taxon>
    </lineage>
</organism>
<keyword evidence="3" id="KW-1185">Reference proteome</keyword>
<dbReference type="Proteomes" id="UP001497444">
    <property type="component" value="Chromosome 6"/>
</dbReference>
<reference evidence="2" key="1">
    <citation type="submission" date="2024-02" db="EMBL/GenBank/DDBJ databases">
        <authorList>
            <consortium name="ELIXIR-Norway"/>
            <consortium name="Elixir Norway"/>
        </authorList>
    </citation>
    <scope>NUCLEOTIDE SEQUENCE</scope>
</reference>
<evidence type="ECO:0000256" key="1">
    <source>
        <dbReference type="SAM" id="MobiDB-lite"/>
    </source>
</evidence>
<sequence length="101" mass="11191">MDSRHRGDGAKEMWFGETTFPGEKVGLGRSFSLRIDSGRGGDGVKERENVSLRRRWAGEKMCRARKRMWPGGKDGPKDDAQGGNGAGKKMVPEDDLVLRRG</sequence>
<feature type="region of interest" description="Disordered" evidence="1">
    <location>
        <begin position="65"/>
        <end position="101"/>
    </location>
</feature>
<name>A0ABP0X8S4_9BRYO</name>
<dbReference type="EMBL" id="OZ020101">
    <property type="protein sequence ID" value="CAK9275057.1"/>
    <property type="molecule type" value="Genomic_DNA"/>
</dbReference>
<gene>
    <name evidence="2" type="ORF">CSSPJE1EN1_LOCUS20535</name>
</gene>
<evidence type="ECO:0000313" key="2">
    <source>
        <dbReference type="EMBL" id="CAK9275057.1"/>
    </source>
</evidence>
<protein>
    <submittedName>
        <fullName evidence="2">Uncharacterized protein</fullName>
    </submittedName>
</protein>
<evidence type="ECO:0000313" key="3">
    <source>
        <dbReference type="Proteomes" id="UP001497444"/>
    </source>
</evidence>
<feature type="compositionally biased region" description="Basic and acidic residues" evidence="1">
    <location>
        <begin position="90"/>
        <end position="101"/>
    </location>
</feature>